<dbReference type="GO" id="GO:0007368">
    <property type="term" value="P:determination of left/right symmetry"/>
    <property type="evidence" value="ECO:0007669"/>
    <property type="project" value="UniProtKB-ARBA"/>
</dbReference>
<keyword evidence="3" id="KW-0677">Repeat</keyword>
<evidence type="ECO:0000256" key="4">
    <source>
        <dbReference type="ARBA" id="ARBA00022741"/>
    </source>
</evidence>
<dbReference type="GO" id="GO:0005546">
    <property type="term" value="F:phosphatidylinositol-4,5-bisphosphate binding"/>
    <property type="evidence" value="ECO:0007669"/>
    <property type="project" value="UniProtKB-ARBA"/>
</dbReference>
<dbReference type="PANTHER" id="PTHR13140:SF679">
    <property type="entry name" value="UNCONVENTIONAL MYOSIN IC"/>
    <property type="match status" value="1"/>
</dbReference>
<keyword evidence="4 10" id="KW-0547">Nucleotide-binding</keyword>
<evidence type="ECO:0000313" key="15">
    <source>
        <dbReference type="Proteomes" id="UP000655588"/>
    </source>
</evidence>
<keyword evidence="9 10" id="KW-0009">Actin-binding</keyword>
<protein>
    <recommendedName>
        <fullName evidence="16">Myosin-IB</fullName>
    </recommendedName>
</protein>
<feature type="domain" description="TH1" evidence="13">
    <location>
        <begin position="894"/>
        <end position="1077"/>
    </location>
</feature>
<evidence type="ECO:0000256" key="8">
    <source>
        <dbReference type="ARBA" id="ARBA00023175"/>
    </source>
</evidence>
<dbReference type="Gene3D" id="6.20.240.20">
    <property type="match status" value="1"/>
</dbReference>
<reference evidence="14" key="1">
    <citation type="submission" date="2019-11" db="EMBL/GenBank/DDBJ databases">
        <title>The nuclear and mitochondrial genomes of Frieseomelitta varia - a highly eusocial stingless bee (Meliponini) with a permanently sterile worker caste.</title>
        <authorList>
            <person name="Freitas F.C.P."/>
            <person name="Lourenco A.P."/>
            <person name="Nunes F.M.F."/>
            <person name="Paschoal A.R."/>
            <person name="Abreu F.C.P."/>
            <person name="Barbin F.O."/>
            <person name="Bataglia L."/>
            <person name="Cardoso-Junior C.A.M."/>
            <person name="Cervoni M.S."/>
            <person name="Silva S.R."/>
            <person name="Dalarmi F."/>
            <person name="Del Lama M.A."/>
            <person name="Depintor T.S."/>
            <person name="Ferreira K.M."/>
            <person name="Goria P.S."/>
            <person name="Jaskot M.C."/>
            <person name="Lago D.C."/>
            <person name="Luna-Lucena D."/>
            <person name="Moda L.M."/>
            <person name="Nascimento L."/>
            <person name="Pedrino M."/>
            <person name="Rabico F.O."/>
            <person name="Sanches F.C."/>
            <person name="Santos D.E."/>
            <person name="Santos C.G."/>
            <person name="Vieira J."/>
            <person name="Lopes T.F."/>
            <person name="Barchuk A.R."/>
            <person name="Hartfelder K."/>
            <person name="Simoes Z.L.P."/>
            <person name="Bitondi M.M.G."/>
            <person name="Pinheiro D.G."/>
        </authorList>
    </citation>
    <scope>NUCLEOTIDE SEQUENCE</scope>
    <source>
        <strain evidence="14">USP_RPSP 00005682</strain>
        <tissue evidence="14">Whole individual</tissue>
    </source>
</reference>
<evidence type="ECO:0000256" key="6">
    <source>
        <dbReference type="ARBA" id="ARBA00023121"/>
    </source>
</evidence>
<dbReference type="CDD" id="cd01378">
    <property type="entry name" value="MYSc_Myo1"/>
    <property type="match status" value="1"/>
</dbReference>
<organism evidence="14 15">
    <name type="scientific">Frieseomelitta varia</name>
    <dbReference type="NCBI Taxonomy" id="561572"/>
    <lineage>
        <taxon>Eukaryota</taxon>
        <taxon>Metazoa</taxon>
        <taxon>Ecdysozoa</taxon>
        <taxon>Arthropoda</taxon>
        <taxon>Hexapoda</taxon>
        <taxon>Insecta</taxon>
        <taxon>Pterygota</taxon>
        <taxon>Neoptera</taxon>
        <taxon>Endopterygota</taxon>
        <taxon>Hymenoptera</taxon>
        <taxon>Apocrita</taxon>
        <taxon>Aculeata</taxon>
        <taxon>Apoidea</taxon>
        <taxon>Anthophila</taxon>
        <taxon>Apidae</taxon>
        <taxon>Frieseomelitta</taxon>
    </lineage>
</organism>
<dbReference type="InterPro" id="IPR001609">
    <property type="entry name" value="Myosin_head_motor_dom-like"/>
</dbReference>
<evidence type="ECO:0000313" key="14">
    <source>
        <dbReference type="EMBL" id="KAF3430595.1"/>
    </source>
</evidence>
<accession>A0A833SDM9</accession>
<evidence type="ECO:0000256" key="7">
    <source>
        <dbReference type="ARBA" id="ARBA00023123"/>
    </source>
</evidence>
<dbReference type="PROSITE" id="PS51757">
    <property type="entry name" value="TH1"/>
    <property type="match status" value="1"/>
</dbReference>
<dbReference type="InterPro" id="IPR000048">
    <property type="entry name" value="IQ_motif_EF-hand-BS"/>
</dbReference>
<evidence type="ECO:0000256" key="9">
    <source>
        <dbReference type="ARBA" id="ARBA00023203"/>
    </source>
</evidence>
<name>A0A833SDM9_9HYME</name>
<evidence type="ECO:0000259" key="12">
    <source>
        <dbReference type="PROSITE" id="PS51456"/>
    </source>
</evidence>
<dbReference type="Gene3D" id="3.40.850.10">
    <property type="entry name" value="Kinesin motor domain"/>
    <property type="match status" value="1"/>
</dbReference>
<dbReference type="InterPro" id="IPR036072">
    <property type="entry name" value="MYSc_Myo1"/>
</dbReference>
<dbReference type="Pfam" id="PF06017">
    <property type="entry name" value="Myosin_TH1"/>
    <property type="match status" value="1"/>
</dbReference>
<dbReference type="PROSITE" id="PS51456">
    <property type="entry name" value="MYOSIN_MOTOR"/>
    <property type="match status" value="1"/>
</dbReference>
<comment type="subcellular location">
    <subcellularLocation>
        <location evidence="1">Cell membrane</location>
        <topology evidence="1">Peripheral membrane protein</topology>
        <orientation evidence="1">Cytoplasmic side</orientation>
    </subcellularLocation>
</comment>
<dbReference type="SUPFAM" id="SSF52540">
    <property type="entry name" value="P-loop containing nucleoside triphosphate hydrolases"/>
    <property type="match status" value="1"/>
</dbReference>
<keyword evidence="5 10" id="KW-0067">ATP-binding</keyword>
<dbReference type="FunFam" id="1.20.58.530:FF:000004">
    <property type="entry name" value="Unconventional myosin ID"/>
    <property type="match status" value="1"/>
</dbReference>
<proteinExistence type="inferred from homology"/>
<evidence type="ECO:0000256" key="1">
    <source>
        <dbReference type="ARBA" id="ARBA00004413"/>
    </source>
</evidence>
<comment type="caution">
    <text evidence="14">The sequence shown here is derived from an EMBL/GenBank/DDBJ whole genome shotgun (WGS) entry which is preliminary data.</text>
</comment>
<dbReference type="PANTHER" id="PTHR13140">
    <property type="entry name" value="MYOSIN"/>
    <property type="match status" value="1"/>
</dbReference>
<dbReference type="GO" id="GO:0005902">
    <property type="term" value="C:microvillus"/>
    <property type="evidence" value="ECO:0007669"/>
    <property type="project" value="TreeGrafter"/>
</dbReference>
<dbReference type="InterPro" id="IPR010926">
    <property type="entry name" value="Myosin_TH1"/>
</dbReference>
<dbReference type="FunFam" id="3.40.850.10:FF:000101">
    <property type="entry name" value="Slow myosin heavy chain 2"/>
    <property type="match status" value="1"/>
</dbReference>
<dbReference type="GO" id="GO:0007498">
    <property type="term" value="P:mesoderm development"/>
    <property type="evidence" value="ECO:0007669"/>
    <property type="project" value="UniProtKB-ARBA"/>
</dbReference>
<dbReference type="GO" id="GO:0051015">
    <property type="term" value="F:actin filament binding"/>
    <property type="evidence" value="ECO:0007669"/>
    <property type="project" value="TreeGrafter"/>
</dbReference>
<evidence type="ECO:0000259" key="13">
    <source>
        <dbReference type="PROSITE" id="PS51757"/>
    </source>
</evidence>
<dbReference type="Proteomes" id="UP000655588">
    <property type="component" value="Unassembled WGS sequence"/>
</dbReference>
<keyword evidence="15" id="KW-1185">Reference proteome</keyword>
<dbReference type="SMART" id="SM00242">
    <property type="entry name" value="MYSc"/>
    <property type="match status" value="1"/>
</dbReference>
<dbReference type="GO" id="GO:0030048">
    <property type="term" value="P:actin filament-based movement"/>
    <property type="evidence" value="ECO:0007669"/>
    <property type="project" value="TreeGrafter"/>
</dbReference>
<dbReference type="Pfam" id="PF00063">
    <property type="entry name" value="Myosin_head"/>
    <property type="match status" value="1"/>
</dbReference>
<dbReference type="GO" id="GO:0006897">
    <property type="term" value="P:endocytosis"/>
    <property type="evidence" value="ECO:0007669"/>
    <property type="project" value="TreeGrafter"/>
</dbReference>
<feature type="domain" description="Myosin motor" evidence="12">
    <location>
        <begin position="60"/>
        <end position="740"/>
    </location>
</feature>
<dbReference type="Gene3D" id="1.20.5.190">
    <property type="match status" value="1"/>
</dbReference>
<comment type="similarity">
    <text evidence="2 10">Belongs to the TRAFAC class myosin-kinesin ATPase superfamily. Myosin family.</text>
</comment>
<evidence type="ECO:0000256" key="11">
    <source>
        <dbReference type="SAM" id="MobiDB-lite"/>
    </source>
</evidence>
<dbReference type="PROSITE" id="PS50096">
    <property type="entry name" value="IQ"/>
    <property type="match status" value="1"/>
</dbReference>
<feature type="binding site" evidence="10">
    <location>
        <begin position="153"/>
        <end position="160"/>
    </location>
    <ligand>
        <name>ATP</name>
        <dbReference type="ChEBI" id="CHEBI:30616"/>
    </ligand>
</feature>
<dbReference type="InterPro" id="IPR027417">
    <property type="entry name" value="P-loop_NTPase"/>
</dbReference>
<dbReference type="GO" id="GO:0000146">
    <property type="term" value="F:microfilament motor activity"/>
    <property type="evidence" value="ECO:0007669"/>
    <property type="project" value="TreeGrafter"/>
</dbReference>
<keyword evidence="6" id="KW-0446">Lipid-binding</keyword>
<evidence type="ECO:0008006" key="16">
    <source>
        <dbReference type="Google" id="ProtNLM"/>
    </source>
</evidence>
<dbReference type="Gene3D" id="1.20.120.720">
    <property type="entry name" value="Myosin VI head, motor domain, U50 subdomain"/>
    <property type="match status" value="1"/>
</dbReference>
<dbReference type="PRINTS" id="PR00193">
    <property type="entry name" value="MYOSINHEAVY"/>
</dbReference>
<keyword evidence="7 10" id="KW-0518">Myosin</keyword>
<feature type="region of interest" description="Actin-binding" evidence="10">
    <location>
        <begin position="617"/>
        <end position="639"/>
    </location>
</feature>
<dbReference type="GO" id="GO:0005938">
    <property type="term" value="C:cell cortex"/>
    <property type="evidence" value="ECO:0007669"/>
    <property type="project" value="UniProtKB-ARBA"/>
</dbReference>
<sequence>MSCMSKFTCILTYYSESEPVSDTGGGVTSSDKHKAPEVPKTHPELRRNMERGLHERDRVGVQDFVLLENFESEDAFIDNLRKRFNENLIYTYIGQVLVSVNPYKKLPIYTSEVIQYYHRRNFFEAPPHIFALADTAYQSLLKENRDQCILISGESGSGKTEASKKVLEFIAAATGHKKQVEEVNDKLIGSNPVLEAFGNAKTNRNDNSSRFGKYMDIQFNFQGDPIGGNILNYLLEKSRVVHQFSGERNFHIFYQLLAGASEETLRKLYLKRNLDTYYYMSNGTKGTIDTIDDAVQYNEVIKAMKTMEMTQQEQDDLFAIVASVLHMGNVGFTEEDGVAQILKPASVEAVAALLGCNIKQLAEAFTNRTIDAHGDVVVSPLNREFAIYARDALAKAVYDRLFTWLVTRLNKSLQPVNNPHSKMVIGILDIYGFEIFQKNSFEQFCINYCNEKLQQLFIQLTLKSEQEEYLREGITWENVHYFNNKVICDLIEEKYKGSIISLMDEECLRPGEPTDLSFLEKLNVNLNNHPHYISHMKADLQTQKVMGRDEFRLVHYAGEVTYNVRGFLEKNNDLLYRDLREVMSHTTNSIIKNVFDVKDLTSKKRPDTAITQFKNSLNNLVEILMGKEPSYIRCIKPNDYKMANQFNQQIILHQVKYLGLMENLRVRRAGFAYRRPYEQFLQRYKSLCPQTWPNYYGSAKEGVQLLVCHLDYEQDEYRMGNTKLFIRFPKTLFDTEDAFQMKKHEIAAIIQSKWKCILTRRRYLNMKKAAVVFQKYIRRWLAKQEAERRRKAVITIRRFIEGFITRNGPPTEINTAFIELAKSQWLLKLSKSLPVGVLNNYWPPCPYSCREASEHLRIIHKKWKARKYRLALSKEDKKQFELKILAESLFKGKKKSYAKSFGSRFQNDRLGPEYNALRESFTVNHLPRNETIKYATPVIKYDRHGYKPRERVLILTEYAVYILDTLKTFKLKHRLPYKSIEELVVTGESDNLLIVRIPPELKKDKGDLILEVPHIIEALTKAIVITNNPNILKIVNTESVSHKLVSGKEGVIEFKTGTTPTISKNRQSGHLLVVASP</sequence>
<dbReference type="Pfam" id="PF00612">
    <property type="entry name" value="IQ"/>
    <property type="match status" value="1"/>
</dbReference>
<dbReference type="GO" id="GO:0007015">
    <property type="term" value="P:actin filament organization"/>
    <property type="evidence" value="ECO:0007669"/>
    <property type="project" value="TreeGrafter"/>
</dbReference>
<keyword evidence="8 10" id="KW-0505">Motor protein</keyword>
<dbReference type="GO" id="GO:0048803">
    <property type="term" value="P:imaginal disc-derived male genitalia morphogenesis"/>
    <property type="evidence" value="ECO:0007669"/>
    <property type="project" value="UniProtKB-ARBA"/>
</dbReference>
<dbReference type="FunFam" id="1.10.10.820:FF:000001">
    <property type="entry name" value="Myosin heavy chain"/>
    <property type="match status" value="1"/>
</dbReference>
<evidence type="ECO:0000256" key="2">
    <source>
        <dbReference type="ARBA" id="ARBA00008314"/>
    </source>
</evidence>
<evidence type="ECO:0000256" key="3">
    <source>
        <dbReference type="ARBA" id="ARBA00022737"/>
    </source>
</evidence>
<dbReference type="GO" id="GO:0005524">
    <property type="term" value="F:ATP binding"/>
    <property type="evidence" value="ECO:0007669"/>
    <property type="project" value="UniProtKB-UniRule"/>
</dbReference>
<dbReference type="Gene3D" id="1.20.58.530">
    <property type="match status" value="1"/>
</dbReference>
<dbReference type="AlphaFoldDB" id="A0A833SDM9"/>
<feature type="compositionally biased region" description="Basic and acidic residues" evidence="11">
    <location>
        <begin position="30"/>
        <end position="52"/>
    </location>
</feature>
<dbReference type="SMART" id="SM00015">
    <property type="entry name" value="IQ"/>
    <property type="match status" value="3"/>
</dbReference>
<dbReference type="InterPro" id="IPR036961">
    <property type="entry name" value="Kinesin_motor_dom_sf"/>
</dbReference>
<dbReference type="GO" id="GO:0016459">
    <property type="term" value="C:myosin complex"/>
    <property type="evidence" value="ECO:0007669"/>
    <property type="project" value="UniProtKB-KW"/>
</dbReference>
<feature type="region of interest" description="Disordered" evidence="11">
    <location>
        <begin position="18"/>
        <end position="52"/>
    </location>
</feature>
<evidence type="ECO:0000256" key="10">
    <source>
        <dbReference type="PROSITE-ProRule" id="PRU00782"/>
    </source>
</evidence>
<dbReference type="GO" id="GO:0045177">
    <property type="term" value="C:apical part of cell"/>
    <property type="evidence" value="ECO:0007669"/>
    <property type="project" value="UniProtKB-ARBA"/>
</dbReference>
<dbReference type="GO" id="GO:0005886">
    <property type="term" value="C:plasma membrane"/>
    <property type="evidence" value="ECO:0007669"/>
    <property type="project" value="UniProtKB-SubCell"/>
</dbReference>
<gene>
    <name evidence="14" type="ORF">E2986_05374</name>
</gene>
<evidence type="ECO:0000256" key="5">
    <source>
        <dbReference type="ARBA" id="ARBA00022840"/>
    </source>
</evidence>
<dbReference type="Gene3D" id="1.10.10.820">
    <property type="match status" value="1"/>
</dbReference>
<dbReference type="EMBL" id="WNWW01000036">
    <property type="protein sequence ID" value="KAF3430595.1"/>
    <property type="molecule type" value="Genomic_DNA"/>
</dbReference>